<feature type="compositionally biased region" description="Polar residues" evidence="2">
    <location>
        <begin position="218"/>
        <end position="228"/>
    </location>
</feature>
<feature type="compositionally biased region" description="Polar residues" evidence="2">
    <location>
        <begin position="109"/>
        <end position="122"/>
    </location>
</feature>
<sequence length="500" mass="56157">MSLSTTTAPKSPSPLRAHFNTLPARSPTSRLQVPQRPTPISRLGNGIPRSHSTSSLHDLVTDLRHQQQYQQEIDEQEEKKRSEESSKNTISRHASIVVRYYHKAKRRSPSLTRALSSATSPKKNTKRVPQSPPPPPPKNITKKPATSQQIGSSSVSSTEPRLQRADSQVRVQQVLAPLVKPSAAVIEEIVPQQALVIEKDKPAEKTEQPEAENEQTEKLQNSKNNGAKNTDDERNIKNSTEEKEKIQLDGEEDVEENHVHIYHDNNKDLQPNITTHLTVEPQRQRMPARSLSSPPTNSTSSWYAMRFDETDVWVQQGIEYHEKGELEQATLEFQRAANANSPIGLFLFGLSLRHGWGCKRSERRAFQYLQKSAEHAIFDIQQFVSGRGSKLIANRELIMSIYELGQAYSHGWGCHKDKKTAAYYFKMAADLGDADAQNETGRCYQEGRGVKKNMKIAAKYYRKADQQGHGMMGNSWIYKEKYCGQSSIPSPSSSTSAAAS</sequence>
<dbReference type="SMART" id="SM00671">
    <property type="entry name" value="SEL1"/>
    <property type="match status" value="3"/>
</dbReference>
<comment type="caution">
    <text evidence="3">The sequence shown here is derived from an EMBL/GenBank/DDBJ whole genome shotgun (WGS) entry which is preliminary data.</text>
</comment>
<evidence type="ECO:0000256" key="2">
    <source>
        <dbReference type="SAM" id="MobiDB-lite"/>
    </source>
</evidence>
<keyword evidence="4" id="KW-1185">Reference proteome</keyword>
<name>A0A8H7SBP4_9FUNG</name>
<reference evidence="3 4" key="1">
    <citation type="submission" date="2020-12" db="EMBL/GenBank/DDBJ databases">
        <title>Metabolic potential, ecology and presence of endohyphal bacteria is reflected in genomic diversity of Mucoromycotina.</title>
        <authorList>
            <person name="Muszewska A."/>
            <person name="Okrasinska A."/>
            <person name="Steczkiewicz K."/>
            <person name="Drgas O."/>
            <person name="Orlowska M."/>
            <person name="Perlinska-Lenart U."/>
            <person name="Aleksandrzak-Piekarczyk T."/>
            <person name="Szatraj K."/>
            <person name="Zielenkiewicz U."/>
            <person name="Pilsyk S."/>
            <person name="Malc E."/>
            <person name="Mieczkowski P."/>
            <person name="Kruszewska J.S."/>
            <person name="Biernat P."/>
            <person name="Pawlowska J."/>
        </authorList>
    </citation>
    <scope>NUCLEOTIDE SEQUENCE [LARGE SCALE GENOMIC DNA]</scope>
    <source>
        <strain evidence="3 4">CBS 142.35</strain>
    </source>
</reference>
<evidence type="ECO:0008006" key="5">
    <source>
        <dbReference type="Google" id="ProtNLM"/>
    </source>
</evidence>
<feature type="compositionally biased region" description="Polar residues" evidence="2">
    <location>
        <begin position="1"/>
        <end position="10"/>
    </location>
</feature>
<dbReference type="PANTHER" id="PTHR43628">
    <property type="entry name" value="ACTIVATOR OF C KINASE PROTEIN 1-RELATED"/>
    <property type="match status" value="1"/>
</dbReference>
<dbReference type="InterPro" id="IPR006597">
    <property type="entry name" value="Sel1-like"/>
</dbReference>
<dbReference type="SUPFAM" id="SSF81901">
    <property type="entry name" value="HCP-like"/>
    <property type="match status" value="1"/>
</dbReference>
<dbReference type="GO" id="GO:0010972">
    <property type="term" value="P:negative regulation of G2/M transition of mitotic cell cycle"/>
    <property type="evidence" value="ECO:0007669"/>
    <property type="project" value="TreeGrafter"/>
</dbReference>
<feature type="compositionally biased region" description="Basic and acidic residues" evidence="2">
    <location>
        <begin position="229"/>
        <end position="248"/>
    </location>
</feature>
<evidence type="ECO:0000313" key="3">
    <source>
        <dbReference type="EMBL" id="KAG2226367.1"/>
    </source>
</evidence>
<feature type="repeat" description="TPR" evidence="1">
    <location>
        <begin position="310"/>
        <end position="343"/>
    </location>
</feature>
<dbReference type="InterPro" id="IPR019734">
    <property type="entry name" value="TPR_rpt"/>
</dbReference>
<dbReference type="AlphaFoldDB" id="A0A8H7SBP4"/>
<dbReference type="PROSITE" id="PS50005">
    <property type="entry name" value="TPR"/>
    <property type="match status" value="1"/>
</dbReference>
<dbReference type="Pfam" id="PF08238">
    <property type="entry name" value="Sel1"/>
    <property type="match status" value="3"/>
</dbReference>
<dbReference type="Proteomes" id="UP000646827">
    <property type="component" value="Unassembled WGS sequence"/>
</dbReference>
<evidence type="ECO:0000313" key="4">
    <source>
        <dbReference type="Proteomes" id="UP000646827"/>
    </source>
</evidence>
<keyword evidence="1" id="KW-0802">TPR repeat</keyword>
<dbReference type="PANTHER" id="PTHR43628:SF1">
    <property type="entry name" value="CHITIN SYNTHASE REGULATORY FACTOR 2-RELATED"/>
    <property type="match status" value="1"/>
</dbReference>
<dbReference type="EMBL" id="JAEPRB010000017">
    <property type="protein sequence ID" value="KAG2226367.1"/>
    <property type="molecule type" value="Genomic_DNA"/>
</dbReference>
<proteinExistence type="predicted"/>
<protein>
    <recommendedName>
        <fullName evidence="5">HCP-like protein</fullName>
    </recommendedName>
</protein>
<evidence type="ECO:0000256" key="1">
    <source>
        <dbReference type="PROSITE-ProRule" id="PRU00339"/>
    </source>
</evidence>
<feature type="compositionally biased region" description="Basic and acidic residues" evidence="2">
    <location>
        <begin position="77"/>
        <end position="86"/>
    </location>
</feature>
<accession>A0A8H7SBP4</accession>
<dbReference type="InterPro" id="IPR052945">
    <property type="entry name" value="Mitotic_Regulator"/>
</dbReference>
<dbReference type="GO" id="GO:0032153">
    <property type="term" value="C:cell division site"/>
    <property type="evidence" value="ECO:0007669"/>
    <property type="project" value="TreeGrafter"/>
</dbReference>
<gene>
    <name evidence="3" type="ORF">INT45_000535</name>
</gene>
<organism evidence="3 4">
    <name type="scientific">Circinella minor</name>
    <dbReference type="NCBI Taxonomy" id="1195481"/>
    <lineage>
        <taxon>Eukaryota</taxon>
        <taxon>Fungi</taxon>
        <taxon>Fungi incertae sedis</taxon>
        <taxon>Mucoromycota</taxon>
        <taxon>Mucoromycotina</taxon>
        <taxon>Mucoromycetes</taxon>
        <taxon>Mucorales</taxon>
        <taxon>Lichtheimiaceae</taxon>
        <taxon>Circinella</taxon>
    </lineage>
</organism>
<dbReference type="OrthoDB" id="2148946at2759"/>
<feature type="region of interest" description="Disordered" evidence="2">
    <location>
        <begin position="1"/>
        <end position="167"/>
    </location>
</feature>
<feature type="region of interest" description="Disordered" evidence="2">
    <location>
        <begin position="202"/>
        <end position="251"/>
    </location>
</feature>
<dbReference type="InterPro" id="IPR011990">
    <property type="entry name" value="TPR-like_helical_dom_sf"/>
</dbReference>
<dbReference type="Gene3D" id="1.25.40.10">
    <property type="entry name" value="Tetratricopeptide repeat domain"/>
    <property type="match status" value="1"/>
</dbReference>